<feature type="region of interest" description="Disordered" evidence="1">
    <location>
        <begin position="331"/>
        <end position="357"/>
    </location>
</feature>
<dbReference type="AlphaFoldDB" id="A0A4R6X722"/>
<evidence type="ECO:0000313" key="4">
    <source>
        <dbReference type="EMBL" id="TDR14862.1"/>
    </source>
</evidence>
<dbReference type="CDD" id="cd03511">
    <property type="entry name" value="Rhizopine-oxygenase-like"/>
    <property type="match status" value="1"/>
</dbReference>
<dbReference type="InterPro" id="IPR039393">
    <property type="entry name" value="Rhizopine-oxygenase-like"/>
</dbReference>
<accession>A0A4R6X722</accession>
<evidence type="ECO:0000256" key="2">
    <source>
        <dbReference type="SAM" id="Phobius"/>
    </source>
</evidence>
<name>A0A4R6X722_9GAMM</name>
<gene>
    <name evidence="4" type="ORF">C8D85_0211</name>
</gene>
<dbReference type="PANTHER" id="PTHR12879:SF8">
    <property type="entry name" value="SPHINGOLIPID DELTA(4)-DESATURASE DES1"/>
    <property type="match status" value="1"/>
</dbReference>
<dbReference type="InterPro" id="IPR005804">
    <property type="entry name" value="FA_desaturase_dom"/>
</dbReference>
<feature type="domain" description="Fatty acid desaturase" evidence="3">
    <location>
        <begin position="73"/>
        <end position="315"/>
    </location>
</feature>
<dbReference type="GO" id="GO:0016020">
    <property type="term" value="C:membrane"/>
    <property type="evidence" value="ECO:0007669"/>
    <property type="project" value="GOC"/>
</dbReference>
<dbReference type="GO" id="GO:0042284">
    <property type="term" value="F:sphingolipid delta-4 desaturase activity"/>
    <property type="evidence" value="ECO:0007669"/>
    <property type="project" value="TreeGrafter"/>
</dbReference>
<feature type="compositionally biased region" description="Polar residues" evidence="1">
    <location>
        <begin position="348"/>
        <end position="357"/>
    </location>
</feature>
<keyword evidence="2" id="KW-0472">Membrane</keyword>
<reference evidence="4 5" key="1">
    <citation type="submission" date="2019-03" db="EMBL/GenBank/DDBJ databases">
        <title>Genomic Encyclopedia of Type Strains, Phase IV (KMG-IV): sequencing the most valuable type-strain genomes for metagenomic binning, comparative biology and taxonomic classification.</title>
        <authorList>
            <person name="Goeker M."/>
        </authorList>
    </citation>
    <scope>NUCLEOTIDE SEQUENCE [LARGE SCALE GENOMIC DNA]</scope>
    <source>
        <strain evidence="4 5">DSM 5604</strain>
    </source>
</reference>
<comment type="caution">
    <text evidence="4">The sequence shown here is derived from an EMBL/GenBank/DDBJ whole genome shotgun (WGS) entry which is preliminary data.</text>
</comment>
<protein>
    <submittedName>
        <fullName evidence="4">Fatty acid desaturase</fullName>
    </submittedName>
</protein>
<evidence type="ECO:0000256" key="1">
    <source>
        <dbReference type="SAM" id="MobiDB-lite"/>
    </source>
</evidence>
<evidence type="ECO:0000313" key="5">
    <source>
        <dbReference type="Proteomes" id="UP000295729"/>
    </source>
</evidence>
<proteinExistence type="predicted"/>
<dbReference type="PANTHER" id="PTHR12879">
    <property type="entry name" value="SPHINGOLIPID DELTA 4 DESATURASE/C-4 HYDROXYLASE PROTEIN DES2"/>
    <property type="match status" value="1"/>
</dbReference>
<evidence type="ECO:0000259" key="3">
    <source>
        <dbReference type="Pfam" id="PF00487"/>
    </source>
</evidence>
<keyword evidence="5" id="KW-1185">Reference proteome</keyword>
<feature type="transmembrane region" description="Helical" evidence="2">
    <location>
        <begin position="52"/>
        <end position="84"/>
    </location>
</feature>
<dbReference type="RefSeq" id="WP_133559505.1">
    <property type="nucleotide sequence ID" value="NZ_SNZA01000001.1"/>
</dbReference>
<dbReference type="GO" id="GO:0046513">
    <property type="term" value="P:ceramide biosynthetic process"/>
    <property type="evidence" value="ECO:0007669"/>
    <property type="project" value="TreeGrafter"/>
</dbReference>
<dbReference type="Pfam" id="PF00487">
    <property type="entry name" value="FA_desaturase"/>
    <property type="match status" value="1"/>
</dbReference>
<sequence>MTLRDYSLTGASSRLAQEQGLASATWYQTDIPRKTMKTLMKRSDGPAIRDTAIWLLCLVSFATALYVSWGTLWAALVFFCYALLYGTASDSRWHECSHGTAFKTPWMNNAVYYLASFMVIREPKVWKWSHARHHTDTIVVGRDYEIMGHRPTRVLRHMLAMVGVPQTWGTLKSLVRHAGGRLSADEQSFIPSMELTSVFRTARVMLALYALCIGLAVGFQSWYLALIIGPLPAMGGVWLAYVFGLTQHAGLAENVLDHRQNCRTIYMNPVFRFLYWNMNYHIEHHMFPMVPYHQLPALHQLMKHDCPPVYRSTWSAFKEVVTAMWRQRKDPEHYVRREPPQNPAEDIATTTMAAQTA</sequence>
<keyword evidence="2" id="KW-0812">Transmembrane</keyword>
<keyword evidence="2" id="KW-1133">Transmembrane helix</keyword>
<dbReference type="OrthoDB" id="9800167at2"/>
<organism evidence="4 5">
    <name type="scientific">Marinomonas communis</name>
    <dbReference type="NCBI Taxonomy" id="28254"/>
    <lineage>
        <taxon>Bacteria</taxon>
        <taxon>Pseudomonadati</taxon>
        <taxon>Pseudomonadota</taxon>
        <taxon>Gammaproteobacteria</taxon>
        <taxon>Oceanospirillales</taxon>
        <taxon>Oceanospirillaceae</taxon>
        <taxon>Marinomonas</taxon>
    </lineage>
</organism>
<dbReference type="EMBL" id="SNZA01000001">
    <property type="protein sequence ID" value="TDR14862.1"/>
    <property type="molecule type" value="Genomic_DNA"/>
</dbReference>
<dbReference type="Proteomes" id="UP000295729">
    <property type="component" value="Unassembled WGS sequence"/>
</dbReference>